<keyword evidence="2" id="KW-0378">Hydrolase</keyword>
<reference evidence="2 3" key="1">
    <citation type="journal article" date="2019" name="Int. J. Syst. Evol. Microbiol.">
        <title>The Global Catalogue of Microorganisms (GCM) 10K type strain sequencing project: providing services to taxonomists for standard genome sequencing and annotation.</title>
        <authorList>
            <consortium name="The Broad Institute Genomics Platform"/>
            <consortium name="The Broad Institute Genome Sequencing Center for Infectious Disease"/>
            <person name="Wu L."/>
            <person name="Ma J."/>
        </authorList>
    </citation>
    <scope>NUCLEOTIDE SEQUENCE [LARGE SCALE GENOMIC DNA]</scope>
    <source>
        <strain evidence="2 3">JCM 8201</strain>
    </source>
</reference>
<dbReference type="PANTHER" id="PTHR43283:SF3">
    <property type="entry name" value="BETA-LACTAMASE FAMILY PROTEIN (AFU_ORTHOLOGUE AFUA_5G07500)"/>
    <property type="match status" value="1"/>
</dbReference>
<dbReference type="PANTHER" id="PTHR43283">
    <property type="entry name" value="BETA-LACTAMASE-RELATED"/>
    <property type="match status" value="1"/>
</dbReference>
<dbReference type="EMBL" id="BAAATZ010000002">
    <property type="protein sequence ID" value="GAA2718679.1"/>
    <property type="molecule type" value="Genomic_DNA"/>
</dbReference>
<evidence type="ECO:0000313" key="3">
    <source>
        <dbReference type="Proteomes" id="UP001501842"/>
    </source>
</evidence>
<dbReference type="InterPro" id="IPR012338">
    <property type="entry name" value="Beta-lactam/transpept-like"/>
</dbReference>
<dbReference type="SUPFAM" id="SSF56601">
    <property type="entry name" value="beta-lactamase/transpeptidase-like"/>
    <property type="match status" value="1"/>
</dbReference>
<dbReference type="GO" id="GO:0016787">
    <property type="term" value="F:hydrolase activity"/>
    <property type="evidence" value="ECO:0007669"/>
    <property type="project" value="UniProtKB-KW"/>
</dbReference>
<keyword evidence="3" id="KW-1185">Reference proteome</keyword>
<dbReference type="InterPro" id="IPR050789">
    <property type="entry name" value="Diverse_Enzym_Activities"/>
</dbReference>
<dbReference type="RefSeq" id="WP_344448148.1">
    <property type="nucleotide sequence ID" value="NZ_BAAATZ010000002.1"/>
</dbReference>
<dbReference type="Pfam" id="PF00144">
    <property type="entry name" value="Beta-lactamase"/>
    <property type="match status" value="1"/>
</dbReference>
<evidence type="ECO:0000259" key="1">
    <source>
        <dbReference type="Pfam" id="PF00144"/>
    </source>
</evidence>
<sequence>MVIDWDLLRSVVDGHVADGAVPGAVLAIDLGGQTRVAAMGEAGGKPMRGDAVFRLSSMTKPLVAALALMLAEDGLLSPEDPVERWIPELAERRVLRRPDGPLDDTVPAERPITVDDLLTMRMGFGFHFDGPCPVLDEAASLGLGVGPPDPASPLTPDEWISRLARLPLMYQPGTEWTYDLPFGVLGVLLARAARRPLDALLHERLLSPLGMADTGFSVPEHARERLIPCHTRDERGRLVPFDGTDDSRWNDPPAFPDARGGLVSTAADYLRFTRMLLADGRTADGTRLLAPSSITTMTTDHLDPRRPRSATTRTLLRDGGWGHGVEVVAPHHGTGARTLRYGWGGGLGTVWYSFPRRDAAAVLLTQCLPPPAPLFDAFLTALYRTLDA</sequence>
<dbReference type="Proteomes" id="UP001501842">
    <property type="component" value="Unassembled WGS sequence"/>
</dbReference>
<dbReference type="InterPro" id="IPR001466">
    <property type="entry name" value="Beta-lactam-related"/>
</dbReference>
<name>A0ABN3TU85_9ACTN</name>
<feature type="domain" description="Beta-lactamase-related" evidence="1">
    <location>
        <begin position="9"/>
        <end position="374"/>
    </location>
</feature>
<gene>
    <name evidence="2" type="ORF">GCM10010439_02130</name>
</gene>
<evidence type="ECO:0000313" key="2">
    <source>
        <dbReference type="EMBL" id="GAA2718679.1"/>
    </source>
</evidence>
<accession>A0ABN3TU85</accession>
<comment type="caution">
    <text evidence="2">The sequence shown here is derived from an EMBL/GenBank/DDBJ whole genome shotgun (WGS) entry which is preliminary data.</text>
</comment>
<protein>
    <submittedName>
        <fullName evidence="2">Serine hydrolase</fullName>
    </submittedName>
</protein>
<dbReference type="Gene3D" id="3.40.710.10">
    <property type="entry name" value="DD-peptidase/beta-lactamase superfamily"/>
    <property type="match status" value="1"/>
</dbReference>
<organism evidence="2 3">
    <name type="scientific">Actinocorallia aurantiaca</name>
    <dbReference type="NCBI Taxonomy" id="46204"/>
    <lineage>
        <taxon>Bacteria</taxon>
        <taxon>Bacillati</taxon>
        <taxon>Actinomycetota</taxon>
        <taxon>Actinomycetes</taxon>
        <taxon>Streptosporangiales</taxon>
        <taxon>Thermomonosporaceae</taxon>
        <taxon>Actinocorallia</taxon>
    </lineage>
</organism>
<proteinExistence type="predicted"/>